<organism evidence="3">
    <name type="scientific">Oryza brachyantha</name>
    <name type="common">malo sina</name>
    <dbReference type="NCBI Taxonomy" id="4533"/>
    <lineage>
        <taxon>Eukaryota</taxon>
        <taxon>Viridiplantae</taxon>
        <taxon>Streptophyta</taxon>
        <taxon>Embryophyta</taxon>
        <taxon>Tracheophyta</taxon>
        <taxon>Spermatophyta</taxon>
        <taxon>Magnoliopsida</taxon>
        <taxon>Liliopsida</taxon>
        <taxon>Poales</taxon>
        <taxon>Poaceae</taxon>
        <taxon>BOP clade</taxon>
        <taxon>Oryzoideae</taxon>
        <taxon>Oryzeae</taxon>
        <taxon>Oryzinae</taxon>
        <taxon>Oryza</taxon>
    </lineage>
</organism>
<evidence type="ECO:0000313" key="4">
    <source>
        <dbReference type="Proteomes" id="UP000006038"/>
    </source>
</evidence>
<feature type="compositionally biased region" description="Basic and acidic residues" evidence="1">
    <location>
        <begin position="43"/>
        <end position="54"/>
    </location>
</feature>
<feature type="signal peptide" evidence="2">
    <location>
        <begin position="1"/>
        <end position="29"/>
    </location>
</feature>
<name>J3MMQ1_ORYBR</name>
<reference evidence="3" key="1">
    <citation type="journal article" date="2013" name="Nat. Commun.">
        <title>Whole-genome sequencing of Oryza brachyantha reveals mechanisms underlying Oryza genome evolution.</title>
        <authorList>
            <person name="Chen J."/>
            <person name="Huang Q."/>
            <person name="Gao D."/>
            <person name="Wang J."/>
            <person name="Lang Y."/>
            <person name="Liu T."/>
            <person name="Li B."/>
            <person name="Bai Z."/>
            <person name="Luis Goicoechea J."/>
            <person name="Liang C."/>
            <person name="Chen C."/>
            <person name="Zhang W."/>
            <person name="Sun S."/>
            <person name="Liao Y."/>
            <person name="Zhang X."/>
            <person name="Yang L."/>
            <person name="Song C."/>
            <person name="Wang M."/>
            <person name="Shi J."/>
            <person name="Liu G."/>
            <person name="Liu J."/>
            <person name="Zhou H."/>
            <person name="Zhou W."/>
            <person name="Yu Q."/>
            <person name="An N."/>
            <person name="Chen Y."/>
            <person name="Cai Q."/>
            <person name="Wang B."/>
            <person name="Liu B."/>
            <person name="Min J."/>
            <person name="Huang Y."/>
            <person name="Wu H."/>
            <person name="Li Z."/>
            <person name="Zhang Y."/>
            <person name="Yin Y."/>
            <person name="Song W."/>
            <person name="Jiang J."/>
            <person name="Jackson S.A."/>
            <person name="Wing R.A."/>
            <person name="Wang J."/>
            <person name="Chen M."/>
        </authorList>
    </citation>
    <scope>NUCLEOTIDE SEQUENCE [LARGE SCALE GENOMIC DNA]</scope>
    <source>
        <strain evidence="3">cv. IRGC 101232</strain>
    </source>
</reference>
<dbReference type="EnsemblPlants" id="OB07G26830.1">
    <property type="protein sequence ID" value="OB07G26830.1"/>
    <property type="gene ID" value="OB07G26830"/>
</dbReference>
<accession>J3MMQ1</accession>
<dbReference type="HOGENOM" id="CLU_2609889_0_0_1"/>
<evidence type="ECO:0000256" key="1">
    <source>
        <dbReference type="SAM" id="MobiDB-lite"/>
    </source>
</evidence>
<keyword evidence="4" id="KW-1185">Reference proteome</keyword>
<keyword evidence="2" id="KW-0732">Signal</keyword>
<feature type="region of interest" description="Disordered" evidence="1">
    <location>
        <begin position="28"/>
        <end position="61"/>
    </location>
</feature>
<proteinExistence type="predicted"/>
<evidence type="ECO:0000313" key="3">
    <source>
        <dbReference type="EnsemblPlants" id="OB07G26830.1"/>
    </source>
</evidence>
<evidence type="ECO:0000256" key="2">
    <source>
        <dbReference type="SAM" id="SignalP"/>
    </source>
</evidence>
<dbReference type="AlphaFoldDB" id="J3MMQ1"/>
<sequence>MGHFMAMVLFTSPLSHVSMLRPLISPTLAQHPLRDNTTNASSSKDEVLDTREDDALATNNSLVSRTTTTHFPLHASITE</sequence>
<reference evidence="3" key="2">
    <citation type="submission" date="2013-04" db="UniProtKB">
        <authorList>
            <consortium name="EnsemblPlants"/>
        </authorList>
    </citation>
    <scope>IDENTIFICATION</scope>
</reference>
<evidence type="ECO:0008006" key="5">
    <source>
        <dbReference type="Google" id="ProtNLM"/>
    </source>
</evidence>
<dbReference type="Gramene" id="OB07G26830.1">
    <property type="protein sequence ID" value="OB07G26830.1"/>
    <property type="gene ID" value="OB07G26830"/>
</dbReference>
<feature type="chain" id="PRO_5003773720" description="Secreted protein" evidence="2">
    <location>
        <begin position="30"/>
        <end position="79"/>
    </location>
</feature>
<protein>
    <recommendedName>
        <fullName evidence="5">Secreted protein</fullName>
    </recommendedName>
</protein>
<dbReference type="Proteomes" id="UP000006038">
    <property type="component" value="Chromosome 7"/>
</dbReference>